<keyword evidence="3" id="KW-1185">Reference proteome</keyword>
<name>A0A0P9ENC4_9GAMM</name>
<evidence type="ECO:0000256" key="1">
    <source>
        <dbReference type="SAM" id="Phobius"/>
    </source>
</evidence>
<keyword evidence="1" id="KW-0472">Membrane</keyword>
<feature type="transmembrane region" description="Helical" evidence="1">
    <location>
        <begin position="53"/>
        <end position="78"/>
    </location>
</feature>
<feature type="transmembrane region" description="Helical" evidence="1">
    <location>
        <begin position="21"/>
        <end position="47"/>
    </location>
</feature>
<evidence type="ECO:0000313" key="2">
    <source>
        <dbReference type="EMBL" id="SCY11904.1"/>
    </source>
</evidence>
<dbReference type="EMBL" id="FMUN01000003">
    <property type="protein sequence ID" value="SCY11904.1"/>
    <property type="molecule type" value="Genomic_DNA"/>
</dbReference>
<dbReference type="AlphaFoldDB" id="A0A0P9ENC4"/>
<proteinExistence type="predicted"/>
<protein>
    <recommendedName>
        <fullName evidence="4">Holin-X, holin superfamily III</fullName>
    </recommendedName>
</protein>
<accession>A0A0P9ENC4</accession>
<sequence length="83" mass="8354">MALLDLAEAEGRALRRGLVRLGGGLALAILAALLAAAAVGLLLWALYLFTADLLNPVAGALVTGLVALVAAGAMGWFASRLGR</sequence>
<organism evidence="2 3">
    <name type="scientific">Thiohalorhabdus denitrificans</name>
    <dbReference type="NCBI Taxonomy" id="381306"/>
    <lineage>
        <taxon>Bacteria</taxon>
        <taxon>Pseudomonadati</taxon>
        <taxon>Pseudomonadota</taxon>
        <taxon>Gammaproteobacteria</taxon>
        <taxon>Thiohalorhabdales</taxon>
        <taxon>Thiohalorhabdaceae</taxon>
        <taxon>Thiohalorhabdus</taxon>
    </lineage>
</organism>
<dbReference type="Proteomes" id="UP000183104">
    <property type="component" value="Unassembled WGS sequence"/>
</dbReference>
<dbReference type="RefSeq" id="WP_054965989.1">
    <property type="nucleotide sequence ID" value="NZ_FMUN01000003.1"/>
</dbReference>
<keyword evidence="1" id="KW-1133">Transmembrane helix</keyword>
<evidence type="ECO:0000313" key="3">
    <source>
        <dbReference type="Proteomes" id="UP000183104"/>
    </source>
</evidence>
<keyword evidence="1" id="KW-0812">Transmembrane</keyword>
<dbReference type="STRING" id="381306.AN478_07450"/>
<gene>
    <name evidence="2" type="ORF">SAMN05661077_1256</name>
</gene>
<reference evidence="3" key="1">
    <citation type="submission" date="2016-10" db="EMBL/GenBank/DDBJ databases">
        <authorList>
            <person name="Varghese N."/>
        </authorList>
    </citation>
    <scope>NUCLEOTIDE SEQUENCE [LARGE SCALE GENOMIC DNA]</scope>
    <source>
        <strain evidence="3">HL 19</strain>
    </source>
</reference>
<evidence type="ECO:0008006" key="4">
    <source>
        <dbReference type="Google" id="ProtNLM"/>
    </source>
</evidence>